<organism evidence="1 2">
    <name type="scientific">Bauhinia variegata</name>
    <name type="common">Purple orchid tree</name>
    <name type="synonym">Phanera variegata</name>
    <dbReference type="NCBI Taxonomy" id="167791"/>
    <lineage>
        <taxon>Eukaryota</taxon>
        <taxon>Viridiplantae</taxon>
        <taxon>Streptophyta</taxon>
        <taxon>Embryophyta</taxon>
        <taxon>Tracheophyta</taxon>
        <taxon>Spermatophyta</taxon>
        <taxon>Magnoliopsida</taxon>
        <taxon>eudicotyledons</taxon>
        <taxon>Gunneridae</taxon>
        <taxon>Pentapetalae</taxon>
        <taxon>rosids</taxon>
        <taxon>fabids</taxon>
        <taxon>Fabales</taxon>
        <taxon>Fabaceae</taxon>
        <taxon>Cercidoideae</taxon>
        <taxon>Cercideae</taxon>
        <taxon>Bauhiniinae</taxon>
        <taxon>Bauhinia</taxon>
    </lineage>
</organism>
<name>A0ACB9KR90_BAUVA</name>
<dbReference type="EMBL" id="CM039438">
    <property type="protein sequence ID" value="KAI4299600.1"/>
    <property type="molecule type" value="Genomic_DNA"/>
</dbReference>
<accession>A0ACB9KR90</accession>
<evidence type="ECO:0000313" key="1">
    <source>
        <dbReference type="EMBL" id="KAI4299600.1"/>
    </source>
</evidence>
<sequence length="233" mass="26486">MGRKEMGGWHRLLQVWGVRCNTRRRVSELNLFGTRIRDDEDLGNWYLNLSDFQAFDDIKILDLSDDNITGFVENKGNETFSWQVSLESLDLSWNHLSNNDIISFLNGFYHLKNLNLSFNDLSNDHIISVLSGFQHLTSLTLDGNKLEGSLNISGICALSKLERLDLNNNDNFSGFVVPQGNERFSWQTCRPEVLALSGNNLSNDIISSLNWFQHLKFLDLSQNQLEGSLDIGG</sequence>
<comment type="caution">
    <text evidence="1">The sequence shown here is derived from an EMBL/GenBank/DDBJ whole genome shotgun (WGS) entry which is preliminary data.</text>
</comment>
<protein>
    <submittedName>
        <fullName evidence="1">Uncharacterized protein</fullName>
    </submittedName>
</protein>
<proteinExistence type="predicted"/>
<dbReference type="Proteomes" id="UP000828941">
    <property type="component" value="Chromosome 13"/>
</dbReference>
<evidence type="ECO:0000313" key="2">
    <source>
        <dbReference type="Proteomes" id="UP000828941"/>
    </source>
</evidence>
<reference evidence="1 2" key="1">
    <citation type="journal article" date="2022" name="DNA Res.">
        <title>Chromosomal-level genome assembly of the orchid tree Bauhinia variegata (Leguminosae; Cercidoideae) supports the allotetraploid origin hypothesis of Bauhinia.</title>
        <authorList>
            <person name="Zhong Y."/>
            <person name="Chen Y."/>
            <person name="Zheng D."/>
            <person name="Pang J."/>
            <person name="Liu Y."/>
            <person name="Luo S."/>
            <person name="Meng S."/>
            <person name="Qian L."/>
            <person name="Wei D."/>
            <person name="Dai S."/>
            <person name="Zhou R."/>
        </authorList>
    </citation>
    <scope>NUCLEOTIDE SEQUENCE [LARGE SCALE GENOMIC DNA]</scope>
    <source>
        <strain evidence="1">BV-YZ2020</strain>
    </source>
</reference>
<keyword evidence="2" id="KW-1185">Reference proteome</keyword>
<gene>
    <name evidence="1" type="ORF">L6164_033043</name>
</gene>